<gene>
    <name evidence="1" type="ORF">Vadar_004313</name>
</gene>
<evidence type="ECO:0000313" key="2">
    <source>
        <dbReference type="Proteomes" id="UP000828048"/>
    </source>
</evidence>
<evidence type="ECO:0000313" key="1">
    <source>
        <dbReference type="EMBL" id="KAH7865260.1"/>
    </source>
</evidence>
<proteinExistence type="predicted"/>
<name>A0ACB7ZI26_9ERIC</name>
<dbReference type="Proteomes" id="UP000828048">
    <property type="component" value="Chromosome 9"/>
</dbReference>
<keyword evidence="2" id="KW-1185">Reference proteome</keyword>
<accession>A0ACB7ZI26</accession>
<sequence>MRFTTLLVLTDVFWLPNYVICNGIRCDEFLHVKPGKGAAFVRTTLRNYVTGNTVEKTFRAGAKVLGTDELNSYLMKYRHSRKPLTKFISADNHHLAVPEAIDFLDKLLQYDHQERPTAKEAMHACKLKVESFSETQWLHHC</sequence>
<organism evidence="1 2">
    <name type="scientific">Vaccinium darrowii</name>
    <dbReference type="NCBI Taxonomy" id="229202"/>
    <lineage>
        <taxon>Eukaryota</taxon>
        <taxon>Viridiplantae</taxon>
        <taxon>Streptophyta</taxon>
        <taxon>Embryophyta</taxon>
        <taxon>Tracheophyta</taxon>
        <taxon>Spermatophyta</taxon>
        <taxon>Magnoliopsida</taxon>
        <taxon>eudicotyledons</taxon>
        <taxon>Gunneridae</taxon>
        <taxon>Pentapetalae</taxon>
        <taxon>asterids</taxon>
        <taxon>Ericales</taxon>
        <taxon>Ericaceae</taxon>
        <taxon>Vaccinioideae</taxon>
        <taxon>Vaccinieae</taxon>
        <taxon>Vaccinium</taxon>
    </lineage>
</organism>
<protein>
    <submittedName>
        <fullName evidence="1">Uncharacterized protein</fullName>
    </submittedName>
</protein>
<dbReference type="EMBL" id="CM037159">
    <property type="protein sequence ID" value="KAH7865260.1"/>
    <property type="molecule type" value="Genomic_DNA"/>
</dbReference>
<reference evidence="1 2" key="1">
    <citation type="journal article" date="2021" name="Hortic Res">
        <title>High-quality reference genome and annotation aids understanding of berry development for evergreen blueberry (Vaccinium darrowii).</title>
        <authorList>
            <person name="Yu J."/>
            <person name="Hulse-Kemp A.M."/>
            <person name="Babiker E."/>
            <person name="Staton M."/>
        </authorList>
    </citation>
    <scope>NUCLEOTIDE SEQUENCE [LARGE SCALE GENOMIC DNA]</scope>
    <source>
        <strain evidence="2">cv. NJ 8807/NJ 8810</strain>
        <tissue evidence="1">Young leaf</tissue>
    </source>
</reference>
<comment type="caution">
    <text evidence="1">The sequence shown here is derived from an EMBL/GenBank/DDBJ whole genome shotgun (WGS) entry which is preliminary data.</text>
</comment>